<evidence type="ECO:0000313" key="1">
    <source>
        <dbReference type="EMBL" id="WGX77697.1"/>
    </source>
</evidence>
<dbReference type="Proteomes" id="UP001239169">
    <property type="component" value="Plasmid unnamed5"/>
</dbReference>
<reference evidence="1 2" key="1">
    <citation type="submission" date="2023-04" db="EMBL/GenBank/DDBJ databases">
        <title>Bacteria Genome Submission.</title>
        <authorList>
            <person name="Isaac P."/>
        </authorList>
    </citation>
    <scope>NUCLEOTIDE SEQUENCE [LARGE SCALE GENOMIC DNA]</scope>
    <source>
        <strain evidence="1 2">SampleS7P1</strain>
        <plasmid evidence="1 2">unnamed5</plasmid>
    </source>
</reference>
<dbReference type="Gene3D" id="1.10.10.60">
    <property type="entry name" value="Homeodomain-like"/>
    <property type="match status" value="1"/>
</dbReference>
<geneLocation type="plasmid" evidence="1 2">
    <name>unnamed5</name>
</geneLocation>
<name>A0ABY8RAB4_PARBF</name>
<evidence type="ECO:0008006" key="3">
    <source>
        <dbReference type="Google" id="ProtNLM"/>
    </source>
</evidence>
<keyword evidence="1" id="KW-0614">Plasmid</keyword>
<dbReference type="EMBL" id="CP124690">
    <property type="protein sequence ID" value="WGX77697.1"/>
    <property type="molecule type" value="Genomic_DNA"/>
</dbReference>
<accession>A0ABY8RAB4</accession>
<proteinExistence type="predicted"/>
<sequence>MITIINKEEKYYRNNKRRRLERRNEEGLTKREQEKVDNINKIKEFVELGLKNKDIAGKLGLSVRQVQRLKKDP</sequence>
<evidence type="ECO:0000313" key="2">
    <source>
        <dbReference type="Proteomes" id="UP001239169"/>
    </source>
</evidence>
<organism evidence="1 2">
    <name type="scientific">Paraclostridium bifermentans</name>
    <name type="common">Clostridium bifermentans</name>
    <dbReference type="NCBI Taxonomy" id="1490"/>
    <lineage>
        <taxon>Bacteria</taxon>
        <taxon>Bacillati</taxon>
        <taxon>Bacillota</taxon>
        <taxon>Clostridia</taxon>
        <taxon>Peptostreptococcales</taxon>
        <taxon>Peptostreptococcaceae</taxon>
        <taxon>Paraclostridium</taxon>
    </lineage>
</organism>
<protein>
    <recommendedName>
        <fullName evidence="3">Helix-turn-helix domain-containing protein</fullName>
    </recommendedName>
</protein>
<keyword evidence="2" id="KW-1185">Reference proteome</keyword>
<gene>
    <name evidence="1" type="ORF">QJS64_20685</name>
</gene>